<name>A0ACA9UQP2_BIOOC</name>
<reference evidence="1" key="1">
    <citation type="submission" date="2020-04" db="EMBL/GenBank/DDBJ databases">
        <authorList>
            <person name="Broberg M."/>
        </authorList>
    </citation>
    <scope>NUCLEOTIDE SEQUENCE</scope>
</reference>
<reference evidence="1" key="2">
    <citation type="submission" date="2021-10" db="EMBL/GenBank/DDBJ databases">
        <authorList>
            <person name="Piombo E."/>
        </authorList>
    </citation>
    <scope>NUCLEOTIDE SEQUENCE</scope>
</reference>
<gene>
    <name evidence="1" type="ORF">CRV2_00017402</name>
</gene>
<dbReference type="Proteomes" id="UP000836387">
    <property type="component" value="Unassembled WGS sequence"/>
</dbReference>
<evidence type="ECO:0000313" key="1">
    <source>
        <dbReference type="EMBL" id="CAG9955612.1"/>
    </source>
</evidence>
<protein>
    <submittedName>
        <fullName evidence="1">Uncharacterized protein</fullName>
    </submittedName>
</protein>
<accession>A0ACA9UQP2</accession>
<comment type="caution">
    <text evidence="1">The sequence shown here is derived from an EMBL/GenBank/DDBJ whole genome shotgun (WGS) entry which is preliminary data.</text>
</comment>
<evidence type="ECO:0000313" key="2">
    <source>
        <dbReference type="Proteomes" id="UP000836387"/>
    </source>
</evidence>
<organism evidence="1 2">
    <name type="scientific">Clonostachys rosea f. rosea IK726</name>
    <dbReference type="NCBI Taxonomy" id="1349383"/>
    <lineage>
        <taxon>Eukaryota</taxon>
        <taxon>Fungi</taxon>
        <taxon>Dikarya</taxon>
        <taxon>Ascomycota</taxon>
        <taxon>Pezizomycotina</taxon>
        <taxon>Sordariomycetes</taxon>
        <taxon>Hypocreomycetidae</taxon>
        <taxon>Hypocreales</taxon>
        <taxon>Bionectriaceae</taxon>
        <taxon>Clonostachys</taxon>
    </lineage>
</organism>
<sequence>MRGYLFNDYIKQEKYGKIKAPLWWQARNLFKRTDAENGAYFYREELGPPVSDRTYGNTKTGKPEGSKIVAWGLHNVDPKALPKLGGEAQRLCYPCQTVAYNLGVDFDGARIEDYHLLPPPPGTKQPASAPPKKAEDRPASPVTEAKERPASPDPKDKENKTKENPTTPPPKTTGDKAPSSGSTYGGSSVEKEWTKEHEDTMQQLEKSRKRPPTQSPEDSPEPTTPSALVHRPADALRLRED</sequence>
<proteinExistence type="predicted"/>
<keyword evidence="2" id="KW-1185">Reference proteome</keyword>
<dbReference type="EMBL" id="CADEHS020000596">
    <property type="protein sequence ID" value="CAG9955612.1"/>
    <property type="molecule type" value="Genomic_DNA"/>
</dbReference>